<evidence type="ECO:0000256" key="2">
    <source>
        <dbReference type="ARBA" id="ARBA00022630"/>
    </source>
</evidence>
<dbReference type="Gene3D" id="3.30.390.30">
    <property type="match status" value="1"/>
</dbReference>
<dbReference type="Proteomes" id="UP001432062">
    <property type="component" value="Chromosome"/>
</dbReference>
<keyword evidence="4" id="KW-0560">Oxidoreductase</keyword>
<dbReference type="SUPFAM" id="SSF55424">
    <property type="entry name" value="FAD/NAD-linked reductases, dimerisation (C-terminal) domain"/>
    <property type="match status" value="1"/>
</dbReference>
<comment type="cofactor">
    <cofactor evidence="1">
        <name>FAD</name>
        <dbReference type="ChEBI" id="CHEBI:57692"/>
    </cofactor>
</comment>
<keyword evidence="3" id="KW-0274">FAD</keyword>
<dbReference type="InterPro" id="IPR023753">
    <property type="entry name" value="FAD/NAD-binding_dom"/>
</dbReference>
<evidence type="ECO:0000256" key="4">
    <source>
        <dbReference type="ARBA" id="ARBA00023002"/>
    </source>
</evidence>
<gene>
    <name evidence="7" type="ORF">OG563_43035</name>
</gene>
<name>A0ABZ1YV18_9NOCA</name>
<dbReference type="InterPro" id="IPR050446">
    <property type="entry name" value="FAD-oxidoreductase/Apoptosis"/>
</dbReference>
<proteinExistence type="predicted"/>
<dbReference type="PRINTS" id="PR00368">
    <property type="entry name" value="FADPNR"/>
</dbReference>
<dbReference type="Pfam" id="PF14759">
    <property type="entry name" value="Reductase_C"/>
    <property type="match status" value="1"/>
</dbReference>
<dbReference type="InterPro" id="IPR016156">
    <property type="entry name" value="FAD/NAD-linked_Rdtase_dimer_sf"/>
</dbReference>
<dbReference type="SUPFAM" id="SSF51905">
    <property type="entry name" value="FAD/NAD(P)-binding domain"/>
    <property type="match status" value="1"/>
</dbReference>
<evidence type="ECO:0000259" key="5">
    <source>
        <dbReference type="Pfam" id="PF07992"/>
    </source>
</evidence>
<organism evidence="7 8">
    <name type="scientific">Nocardia vinacea</name>
    <dbReference type="NCBI Taxonomy" id="96468"/>
    <lineage>
        <taxon>Bacteria</taxon>
        <taxon>Bacillati</taxon>
        <taxon>Actinomycetota</taxon>
        <taxon>Actinomycetes</taxon>
        <taxon>Mycobacteriales</taxon>
        <taxon>Nocardiaceae</taxon>
        <taxon>Nocardia</taxon>
    </lineage>
</organism>
<dbReference type="InterPro" id="IPR036188">
    <property type="entry name" value="FAD/NAD-bd_sf"/>
</dbReference>
<evidence type="ECO:0000259" key="6">
    <source>
        <dbReference type="Pfam" id="PF14759"/>
    </source>
</evidence>
<dbReference type="PRINTS" id="PR00411">
    <property type="entry name" value="PNDRDTASEI"/>
</dbReference>
<dbReference type="Gene3D" id="3.50.50.60">
    <property type="entry name" value="FAD/NAD(P)-binding domain"/>
    <property type="match status" value="2"/>
</dbReference>
<evidence type="ECO:0000256" key="3">
    <source>
        <dbReference type="ARBA" id="ARBA00022827"/>
    </source>
</evidence>
<dbReference type="EMBL" id="CP109441">
    <property type="protein sequence ID" value="WUV45785.1"/>
    <property type="molecule type" value="Genomic_DNA"/>
</dbReference>
<sequence length="392" mass="41815">MTHIAVVGASLAGLRAAETLRAEGFDGELTIIGDEPHLPYDRPPLSKDFLLGKVEIADIALADSASHESLDARWVLGPGATRLRTGQVTIGDGETLATDGIVIATGARARRIPKGDRLTGIRVLRTLDDAIALRQSLESAQRVVIVGAGFIGAEVASTAAALGKQVTIVEAEGQPFQAHLGRVASDLLRRTMNDHNVELRTRHTVSEFDGAQRVSAVVLDDGTRLSADLVLVGIGAIPNTEWLEGSGVLCDNGVLTDAWGRTNVAGIVAAGDVARFQRGDRQIRVEHWTSASGMAATAARALLAHLTGVAPGAPHLDAPYFWSEQFGHRIQMVGRIQPDLPVDIVEGAVDNGRFVAVQRSADAVTAVLGWSMPREFTQWRRRNTDSLREAAH</sequence>
<accession>A0ABZ1YV18</accession>
<dbReference type="InterPro" id="IPR028202">
    <property type="entry name" value="Reductase_C"/>
</dbReference>
<dbReference type="Pfam" id="PF07992">
    <property type="entry name" value="Pyr_redox_2"/>
    <property type="match status" value="1"/>
</dbReference>
<feature type="domain" description="FAD/NAD(P)-binding" evidence="5">
    <location>
        <begin position="3"/>
        <end position="294"/>
    </location>
</feature>
<evidence type="ECO:0000313" key="7">
    <source>
        <dbReference type="EMBL" id="WUV45785.1"/>
    </source>
</evidence>
<dbReference type="PANTHER" id="PTHR43557">
    <property type="entry name" value="APOPTOSIS-INDUCING FACTOR 1"/>
    <property type="match status" value="1"/>
</dbReference>
<keyword evidence="8" id="KW-1185">Reference proteome</keyword>
<reference evidence="7" key="1">
    <citation type="submission" date="2022-10" db="EMBL/GenBank/DDBJ databases">
        <title>The complete genomes of actinobacterial strains from the NBC collection.</title>
        <authorList>
            <person name="Joergensen T.S."/>
            <person name="Alvarez Arevalo M."/>
            <person name="Sterndorff E.B."/>
            <person name="Faurdal D."/>
            <person name="Vuksanovic O."/>
            <person name="Mourched A.-S."/>
            <person name="Charusanti P."/>
            <person name="Shaw S."/>
            <person name="Blin K."/>
            <person name="Weber T."/>
        </authorList>
    </citation>
    <scope>NUCLEOTIDE SEQUENCE</scope>
    <source>
        <strain evidence="7">NBC_01482</strain>
    </source>
</reference>
<evidence type="ECO:0000256" key="1">
    <source>
        <dbReference type="ARBA" id="ARBA00001974"/>
    </source>
</evidence>
<feature type="domain" description="Reductase C-terminal" evidence="6">
    <location>
        <begin position="320"/>
        <end position="381"/>
    </location>
</feature>
<dbReference type="RefSeq" id="WP_327099043.1">
    <property type="nucleotide sequence ID" value="NZ_CP109149.1"/>
</dbReference>
<keyword evidence="2" id="KW-0285">Flavoprotein</keyword>
<evidence type="ECO:0000313" key="8">
    <source>
        <dbReference type="Proteomes" id="UP001432062"/>
    </source>
</evidence>
<protein>
    <submittedName>
        <fullName evidence="7">FAD-dependent oxidoreductase</fullName>
    </submittedName>
</protein>
<dbReference type="PANTHER" id="PTHR43557:SF2">
    <property type="entry name" value="RIESKE DOMAIN-CONTAINING PROTEIN-RELATED"/>
    <property type="match status" value="1"/>
</dbReference>